<dbReference type="GO" id="GO:0046856">
    <property type="term" value="P:phosphatidylinositol dephosphorylation"/>
    <property type="evidence" value="ECO:0007669"/>
    <property type="project" value="InterPro"/>
</dbReference>
<evidence type="ECO:0000313" key="6">
    <source>
        <dbReference type="EMBL" id="CAA0831448.1"/>
    </source>
</evidence>
<dbReference type="InterPro" id="IPR000300">
    <property type="entry name" value="IPPc"/>
</dbReference>
<dbReference type="Pfam" id="PF22669">
    <property type="entry name" value="Exo_endo_phos2"/>
    <property type="match status" value="1"/>
</dbReference>
<organism evidence="6 7">
    <name type="scientific">Striga hermonthica</name>
    <name type="common">Purple witchweed</name>
    <name type="synonym">Buchnera hermonthica</name>
    <dbReference type="NCBI Taxonomy" id="68872"/>
    <lineage>
        <taxon>Eukaryota</taxon>
        <taxon>Viridiplantae</taxon>
        <taxon>Streptophyta</taxon>
        <taxon>Embryophyta</taxon>
        <taxon>Tracheophyta</taxon>
        <taxon>Spermatophyta</taxon>
        <taxon>Magnoliopsida</taxon>
        <taxon>eudicotyledons</taxon>
        <taxon>Gunneridae</taxon>
        <taxon>Pentapetalae</taxon>
        <taxon>asterids</taxon>
        <taxon>lamiids</taxon>
        <taxon>Lamiales</taxon>
        <taxon>Orobanchaceae</taxon>
        <taxon>Buchnereae</taxon>
        <taxon>Striga</taxon>
    </lineage>
</organism>
<dbReference type="EMBL" id="CACSLK010027832">
    <property type="protein sequence ID" value="CAA0831448.1"/>
    <property type="molecule type" value="Genomic_DNA"/>
</dbReference>
<feature type="domain" description="Inositol polyphosphate-related phosphatase" evidence="5">
    <location>
        <begin position="353"/>
        <end position="402"/>
    </location>
</feature>
<evidence type="ECO:0000256" key="3">
    <source>
        <dbReference type="SAM" id="MobiDB-lite"/>
    </source>
</evidence>
<keyword evidence="2" id="KW-0378">Hydrolase</keyword>
<evidence type="ECO:0000259" key="5">
    <source>
        <dbReference type="Pfam" id="PF22669"/>
    </source>
</evidence>
<dbReference type="GO" id="GO:0004439">
    <property type="term" value="F:phosphatidylinositol-4,5-bisphosphate 5-phosphatase activity"/>
    <property type="evidence" value="ECO:0007669"/>
    <property type="project" value="TreeGrafter"/>
</dbReference>
<reference evidence="6" key="1">
    <citation type="submission" date="2019-12" db="EMBL/GenBank/DDBJ databases">
        <authorList>
            <person name="Scholes J."/>
        </authorList>
    </citation>
    <scope>NUCLEOTIDE SEQUENCE</scope>
</reference>
<dbReference type="PANTHER" id="PTHR45666:SF3">
    <property type="entry name" value="TYPE I INOSITOL POLYPHOSPHATE 5-PHOSPHATASE 5"/>
    <property type="match status" value="1"/>
</dbReference>
<dbReference type="AlphaFoldDB" id="A0A9N7NCH5"/>
<feature type="non-terminal residue" evidence="6">
    <location>
        <position position="1"/>
    </location>
</feature>
<protein>
    <submittedName>
        <fullName evidence="6">DNAse I-like superfamily protein</fullName>
    </submittedName>
</protein>
<dbReference type="OrthoDB" id="1835815at2759"/>
<sequence length="402" mass="45286">WLLNARNRSLHKESRLPKPSRLIYGHSTTPPSPSSTNVRGKFTPGSPRKEVLKSKTLDFSLLSDLGVLETVEQYLTTLHLWRYADVFHPTYRNLTLEFFSTLEFRPNASGSDSLTFRMLGTRRVIGNKSLETVLGLTDDGFSTVFGMSMASFWPELSPDTVWDPQGMPNSLIEHGAIAIMHKFLCYGLLGKKEANKVTQVDLSVLWAMIGRADLNVRKYLKEEFRAVLRNKRAAACFGHVVTAFALNLGVDPTASGSPPVQMRRIDVFELHHSGLIFDRRTFVVYEQRQDYSTYMRKLEAAASAAQTSSSRPQQATDDTHQADEMDHDQTVLDDSRLLLPPSGWQPAPKPDIQLNKEREAGRVFIGWSEGKIVFAPTYKYSHNSDSYAGETTKSKKKRRTPA</sequence>
<dbReference type="InterPro" id="IPR045849">
    <property type="entry name" value="IP5P_plant"/>
</dbReference>
<dbReference type="InterPro" id="IPR036691">
    <property type="entry name" value="Endo/exonu/phosph_ase_sf"/>
</dbReference>
<feature type="region of interest" description="Disordered" evidence="3">
    <location>
        <begin position="381"/>
        <end position="402"/>
    </location>
</feature>
<evidence type="ECO:0000256" key="2">
    <source>
        <dbReference type="ARBA" id="ARBA00022801"/>
    </source>
</evidence>
<dbReference type="GO" id="GO:0004445">
    <property type="term" value="F:inositol-polyphosphate 5-phosphatase activity"/>
    <property type="evidence" value="ECO:0007669"/>
    <property type="project" value="InterPro"/>
</dbReference>
<feature type="region of interest" description="Disordered" evidence="3">
    <location>
        <begin position="20"/>
        <end position="47"/>
    </location>
</feature>
<dbReference type="Gene3D" id="3.60.10.10">
    <property type="entry name" value="Endonuclease/exonuclease/phosphatase"/>
    <property type="match status" value="1"/>
</dbReference>
<comment type="caution">
    <text evidence="6">The sequence shown here is derived from an EMBL/GenBank/DDBJ whole genome shotgun (WGS) entry which is preliminary data.</text>
</comment>
<proteinExistence type="inferred from homology"/>
<dbReference type="Proteomes" id="UP001153555">
    <property type="component" value="Unassembled WGS sequence"/>
</dbReference>
<keyword evidence="7" id="KW-1185">Reference proteome</keyword>
<accession>A0A9N7NCH5</accession>
<evidence type="ECO:0000313" key="7">
    <source>
        <dbReference type="Proteomes" id="UP001153555"/>
    </source>
</evidence>
<dbReference type="InterPro" id="IPR004312">
    <property type="entry name" value="ATHILA_Orf1_C"/>
</dbReference>
<dbReference type="PANTHER" id="PTHR45666">
    <property type="entry name" value="TYPE IV INOSITOL POLYPHOSPHATE 5-PHOSPHATASE 9"/>
    <property type="match status" value="1"/>
</dbReference>
<evidence type="ECO:0000256" key="1">
    <source>
        <dbReference type="ARBA" id="ARBA00010768"/>
    </source>
</evidence>
<comment type="similarity">
    <text evidence="1">Belongs to the inositol polyphosphate 5-phosphatase family.</text>
</comment>
<feature type="domain" description="Arabidopsis retrotransposon Orf1 C-terminal" evidence="4">
    <location>
        <begin position="60"/>
        <end position="205"/>
    </location>
</feature>
<feature type="compositionally biased region" description="Low complexity" evidence="3">
    <location>
        <begin position="303"/>
        <end position="315"/>
    </location>
</feature>
<dbReference type="GO" id="GO:0034485">
    <property type="term" value="F:phosphatidylinositol-3,4,5-trisphosphate 5-phosphatase activity"/>
    <property type="evidence" value="ECO:0007669"/>
    <property type="project" value="TreeGrafter"/>
</dbReference>
<name>A0A9N7NCH5_STRHE</name>
<feature type="non-terminal residue" evidence="6">
    <location>
        <position position="402"/>
    </location>
</feature>
<dbReference type="Pfam" id="PF03078">
    <property type="entry name" value="ATHILA"/>
    <property type="match status" value="1"/>
</dbReference>
<feature type="compositionally biased region" description="Polar residues" evidence="3">
    <location>
        <begin position="381"/>
        <end position="391"/>
    </location>
</feature>
<gene>
    <name evidence="6" type="ORF">SHERM_26797</name>
</gene>
<evidence type="ECO:0000259" key="4">
    <source>
        <dbReference type="Pfam" id="PF03078"/>
    </source>
</evidence>
<feature type="region of interest" description="Disordered" evidence="3">
    <location>
        <begin position="303"/>
        <end position="322"/>
    </location>
</feature>